<gene>
    <name evidence="2" type="ORF">GCM10009675_29800</name>
</gene>
<organism evidence="2 3">
    <name type="scientific">Prauserella alba</name>
    <dbReference type="NCBI Taxonomy" id="176898"/>
    <lineage>
        <taxon>Bacteria</taxon>
        <taxon>Bacillati</taxon>
        <taxon>Actinomycetota</taxon>
        <taxon>Actinomycetes</taxon>
        <taxon>Pseudonocardiales</taxon>
        <taxon>Pseudonocardiaceae</taxon>
        <taxon>Prauserella</taxon>
    </lineage>
</organism>
<dbReference type="Gene3D" id="3.40.430.10">
    <property type="entry name" value="Dihydrofolate Reductase, subunit A"/>
    <property type="match status" value="1"/>
</dbReference>
<dbReference type="EMBL" id="BAAALM010000008">
    <property type="protein sequence ID" value="GAA1208098.1"/>
    <property type="molecule type" value="Genomic_DNA"/>
</dbReference>
<keyword evidence="3" id="KW-1185">Reference proteome</keyword>
<dbReference type="Pfam" id="PF01872">
    <property type="entry name" value="RibD_C"/>
    <property type="match status" value="1"/>
</dbReference>
<proteinExistence type="predicted"/>
<dbReference type="InterPro" id="IPR024072">
    <property type="entry name" value="DHFR-like_dom_sf"/>
</dbReference>
<evidence type="ECO:0000313" key="2">
    <source>
        <dbReference type="EMBL" id="GAA1208098.1"/>
    </source>
</evidence>
<accession>A0ABN1VEN5</accession>
<name>A0ABN1VEN5_9PSEU</name>
<comment type="caution">
    <text evidence="2">The sequence shown here is derived from an EMBL/GenBank/DDBJ whole genome shotgun (WGS) entry which is preliminary data.</text>
</comment>
<reference evidence="2 3" key="1">
    <citation type="journal article" date="2019" name="Int. J. Syst. Evol. Microbiol.">
        <title>The Global Catalogue of Microorganisms (GCM) 10K type strain sequencing project: providing services to taxonomists for standard genome sequencing and annotation.</title>
        <authorList>
            <consortium name="The Broad Institute Genomics Platform"/>
            <consortium name="The Broad Institute Genome Sequencing Center for Infectious Disease"/>
            <person name="Wu L."/>
            <person name="Ma J."/>
        </authorList>
    </citation>
    <scope>NUCLEOTIDE SEQUENCE [LARGE SCALE GENOMIC DNA]</scope>
    <source>
        <strain evidence="2 3">JCM 13022</strain>
    </source>
</reference>
<dbReference type="Proteomes" id="UP001500467">
    <property type="component" value="Unassembled WGS sequence"/>
</dbReference>
<sequence length="210" mass="22961">MRLALTEFVTLDGVSQGPGSPDEDTAGGFTRGGWLVPFLDETFVRRTSEWLDLADGLLLGRRTYEAFARDWPQITDPDDPFTERMNTLPKYVVTDTLTTGTWHPTTVLAGDPVQAVSELKSRPGRELQIHGSARLGDTLLSAGLVDVLRLAVAPTVLRTGRRFLSGHGVPCGLRLVRQEATPKGLLLLEYEPTDQVPQGNYEGVAEFVGD</sequence>
<feature type="domain" description="Bacterial bifunctional deaminase-reductase C-terminal" evidence="1">
    <location>
        <begin position="4"/>
        <end position="186"/>
    </location>
</feature>
<dbReference type="PANTHER" id="PTHR38011:SF2">
    <property type="entry name" value="BIFUNCTIONAL DEAMINASE-REDUCTASE DOMAIN PROTEIN"/>
    <property type="match status" value="1"/>
</dbReference>
<dbReference type="InterPro" id="IPR002734">
    <property type="entry name" value="RibDG_C"/>
</dbReference>
<dbReference type="SUPFAM" id="SSF53597">
    <property type="entry name" value="Dihydrofolate reductase-like"/>
    <property type="match status" value="1"/>
</dbReference>
<dbReference type="InterPro" id="IPR050765">
    <property type="entry name" value="Riboflavin_Biosynth_HTPR"/>
</dbReference>
<protein>
    <submittedName>
        <fullName evidence="2">Dihydrofolate reductase family protein</fullName>
    </submittedName>
</protein>
<evidence type="ECO:0000313" key="3">
    <source>
        <dbReference type="Proteomes" id="UP001500467"/>
    </source>
</evidence>
<dbReference type="RefSeq" id="WP_253858829.1">
    <property type="nucleotide sequence ID" value="NZ_BAAALM010000008.1"/>
</dbReference>
<evidence type="ECO:0000259" key="1">
    <source>
        <dbReference type="Pfam" id="PF01872"/>
    </source>
</evidence>
<dbReference type="PANTHER" id="PTHR38011">
    <property type="entry name" value="DIHYDROFOLATE REDUCTASE FAMILY PROTEIN (AFU_ORTHOLOGUE AFUA_8G06820)"/>
    <property type="match status" value="1"/>
</dbReference>